<dbReference type="InterPro" id="IPR006726">
    <property type="entry name" value="PHBA_efflux_AaeB/fusaric-R"/>
</dbReference>
<dbReference type="STRING" id="45073.Lqui_0064"/>
<evidence type="ECO:0000256" key="5">
    <source>
        <dbReference type="ARBA" id="ARBA00022989"/>
    </source>
</evidence>
<keyword evidence="4 7" id="KW-0812">Transmembrane</keyword>
<evidence type="ECO:0000313" key="8">
    <source>
        <dbReference type="EMBL" id="KTD53109.1"/>
    </source>
</evidence>
<protein>
    <submittedName>
        <fullName evidence="8">p-hydroxybenzoic acid efflux pump subunit AaeB</fullName>
    </submittedName>
</protein>
<evidence type="ECO:0000256" key="1">
    <source>
        <dbReference type="ARBA" id="ARBA00004651"/>
    </source>
</evidence>
<comment type="caution">
    <text evidence="8">The sequence shown here is derived from an EMBL/GenBank/DDBJ whole genome shotgun (WGS) entry which is preliminary data.</text>
</comment>
<dbReference type="PANTHER" id="PTHR30509">
    <property type="entry name" value="P-HYDROXYBENZOIC ACID EFFLUX PUMP SUBUNIT-RELATED"/>
    <property type="match status" value="1"/>
</dbReference>
<sequence length="713" mass="80586">MISPFLPKTLENRAAIRTAVSTLIAILIAFALHLDKPYWAGMTVVILANVYTGNIIDKAIMRIAGTIIGAWLGYFMSGFIANSFFLYLLAGFFLIAIAVYYYNLSRYAYAFLLLAISAFIVISELAFSPEEAFQVAIWRPAEIGLGVLVSAVAAFFLFPNTIQDAMNKSVDIIFTSMDSLIAEIASALQDQNMDMISEIQKNNLLVKKKLRQGMEMLGFMRREIGFERVKLDQYRLLLESFQSFIRMNSYYVRNHFFITRENVVFADQLALEGIFEAIRNDLKKIKTILGDQKDPEAKSDLKTTALVNNFRKTINRLTSRHPAQYQNYLAIAHYFRQLNTMLDNIHSVLLGKEKKGKTKPDFISHQEQLKNDPDVILHSIKAGLSATLALIFWLISNWPGGLNGIISSIVISVRKSLFEMKSVSLHRVLGCLLGGGLALGSLAYFSFNLYNFIILILAGVWAFSYFSFKWPADAYIGLQANLALVITIAQEGGPPTSLTPPLERLGGIFIGIAASFLVANVLWRTDLWHILLRQIAKLKRHLIHNCKQILMSEYKMKRPFDLVNQFWLTRGVLETLEVEGQTNEKKLPQLQAIHDEYDKLVMMQATLSHIQETVNQQQAISTARQLNFDLNQLAEVVGGLYERVNPLKVSETQAELKLAMNKIVEQGKAFSTDELENCEVYLQALYQLTVINLDILRIAEPVHLWSIKGVIQD</sequence>
<accession>A0A0W0Y8A1</accession>
<evidence type="ECO:0000256" key="7">
    <source>
        <dbReference type="SAM" id="Phobius"/>
    </source>
</evidence>
<dbReference type="PATRIC" id="fig|45073.5.peg.68"/>
<dbReference type="Pfam" id="PF04632">
    <property type="entry name" value="FUSC"/>
    <property type="match status" value="1"/>
</dbReference>
<dbReference type="AlphaFoldDB" id="A0A0W0Y8A1"/>
<dbReference type="PANTHER" id="PTHR30509:SF9">
    <property type="entry name" value="MULTIDRUG RESISTANCE PROTEIN MDTO"/>
    <property type="match status" value="1"/>
</dbReference>
<evidence type="ECO:0000256" key="4">
    <source>
        <dbReference type="ARBA" id="ARBA00022692"/>
    </source>
</evidence>
<dbReference type="EMBL" id="LNYS01000001">
    <property type="protein sequence ID" value="KTD53109.1"/>
    <property type="molecule type" value="Genomic_DNA"/>
</dbReference>
<feature type="transmembrane region" description="Helical" evidence="7">
    <location>
        <begin position="107"/>
        <end position="127"/>
    </location>
</feature>
<evidence type="ECO:0000256" key="3">
    <source>
        <dbReference type="ARBA" id="ARBA00022475"/>
    </source>
</evidence>
<keyword evidence="9" id="KW-1185">Reference proteome</keyword>
<feature type="transmembrane region" description="Helical" evidence="7">
    <location>
        <begin position="505"/>
        <end position="523"/>
    </location>
</feature>
<organism evidence="8 9">
    <name type="scientific">Legionella quinlivanii</name>
    <dbReference type="NCBI Taxonomy" id="45073"/>
    <lineage>
        <taxon>Bacteria</taxon>
        <taxon>Pseudomonadati</taxon>
        <taxon>Pseudomonadota</taxon>
        <taxon>Gammaproteobacteria</taxon>
        <taxon>Legionellales</taxon>
        <taxon>Legionellaceae</taxon>
        <taxon>Legionella</taxon>
    </lineage>
</organism>
<keyword evidence="6 7" id="KW-0472">Membrane</keyword>
<keyword evidence="3" id="KW-1003">Cell membrane</keyword>
<keyword evidence="5 7" id="KW-1133">Transmembrane helix</keyword>
<dbReference type="Proteomes" id="UP000054618">
    <property type="component" value="Unassembled WGS sequence"/>
</dbReference>
<dbReference type="GO" id="GO:0005886">
    <property type="term" value="C:plasma membrane"/>
    <property type="evidence" value="ECO:0007669"/>
    <property type="project" value="UniProtKB-SubCell"/>
</dbReference>
<feature type="transmembrane region" description="Helical" evidence="7">
    <location>
        <begin position="425"/>
        <end position="443"/>
    </location>
</feature>
<reference evidence="8 9" key="1">
    <citation type="submission" date="2015-11" db="EMBL/GenBank/DDBJ databases">
        <title>Genomic analysis of 38 Legionella species identifies large and diverse effector repertoires.</title>
        <authorList>
            <person name="Burstein D."/>
            <person name="Amaro F."/>
            <person name="Zusman T."/>
            <person name="Lifshitz Z."/>
            <person name="Cohen O."/>
            <person name="Gilbert J.A."/>
            <person name="Pupko T."/>
            <person name="Shuman H.A."/>
            <person name="Segal G."/>
        </authorList>
    </citation>
    <scope>NUCLEOTIDE SEQUENCE [LARGE SCALE GENOMIC DNA]</scope>
    <source>
        <strain evidence="8 9">CDC#1442-AUS-E</strain>
    </source>
</reference>
<evidence type="ECO:0000256" key="6">
    <source>
        <dbReference type="ARBA" id="ARBA00023136"/>
    </source>
</evidence>
<evidence type="ECO:0000313" key="9">
    <source>
        <dbReference type="Proteomes" id="UP000054618"/>
    </source>
</evidence>
<feature type="transmembrane region" description="Helical" evidence="7">
    <location>
        <begin position="14"/>
        <end position="32"/>
    </location>
</feature>
<feature type="transmembrane region" description="Helical" evidence="7">
    <location>
        <begin position="449"/>
        <end position="468"/>
    </location>
</feature>
<comment type="subcellular location">
    <subcellularLocation>
        <location evidence="1">Cell membrane</location>
        <topology evidence="1">Multi-pass membrane protein</topology>
    </subcellularLocation>
</comment>
<feature type="transmembrane region" description="Helical" evidence="7">
    <location>
        <begin position="390"/>
        <end position="413"/>
    </location>
</feature>
<name>A0A0W0Y8A1_9GAMM</name>
<dbReference type="RefSeq" id="WP_058506197.1">
    <property type="nucleotide sequence ID" value="NZ_CAAAIK010000013.1"/>
</dbReference>
<feature type="transmembrane region" description="Helical" evidence="7">
    <location>
        <begin position="68"/>
        <end position="101"/>
    </location>
</feature>
<keyword evidence="2" id="KW-0813">Transport</keyword>
<feature type="transmembrane region" description="Helical" evidence="7">
    <location>
        <begin position="139"/>
        <end position="158"/>
    </location>
</feature>
<gene>
    <name evidence="8" type="primary">aaeB</name>
    <name evidence="8" type="ORF">Lqui_0064</name>
</gene>
<dbReference type="GO" id="GO:0022857">
    <property type="term" value="F:transmembrane transporter activity"/>
    <property type="evidence" value="ECO:0007669"/>
    <property type="project" value="InterPro"/>
</dbReference>
<proteinExistence type="predicted"/>
<evidence type="ECO:0000256" key="2">
    <source>
        <dbReference type="ARBA" id="ARBA00022448"/>
    </source>
</evidence>